<dbReference type="PANTHER" id="PTHR36834">
    <property type="entry name" value="MEMBRANE PROTEIN-RELATED"/>
    <property type="match status" value="1"/>
</dbReference>
<dbReference type="Proteomes" id="UP000255231">
    <property type="component" value="Unassembled WGS sequence"/>
</dbReference>
<dbReference type="EMBL" id="FTMF01000007">
    <property type="protein sequence ID" value="SIQ66155.1"/>
    <property type="molecule type" value="Genomic_DNA"/>
</dbReference>
<reference evidence="3 5" key="1">
    <citation type="submission" date="2017-01" db="EMBL/GenBank/DDBJ databases">
        <authorList>
            <person name="Varghese N."/>
            <person name="Submissions S."/>
        </authorList>
    </citation>
    <scope>NUCLEOTIDE SEQUENCE [LARGE SCALE GENOMIC DNA]</scope>
    <source>
        <strain evidence="3 5">ATCC 27950</strain>
    </source>
</reference>
<dbReference type="AlphaFoldDB" id="A0A381JSC5"/>
<feature type="transmembrane region" description="Helical" evidence="1">
    <location>
        <begin position="5"/>
        <end position="25"/>
    </location>
</feature>
<gene>
    <name evidence="4" type="ORF">NCTC13560_03518</name>
    <name evidence="3" type="ORF">SAMN05421682_10758</name>
</gene>
<organism evidence="4 6">
    <name type="scientific">Chryseobacterium indoltheticum</name>
    <dbReference type="NCBI Taxonomy" id="254"/>
    <lineage>
        <taxon>Bacteria</taxon>
        <taxon>Pseudomonadati</taxon>
        <taxon>Bacteroidota</taxon>
        <taxon>Flavobacteriia</taxon>
        <taxon>Flavobacteriales</taxon>
        <taxon>Weeksellaceae</taxon>
        <taxon>Chryseobacterium group</taxon>
        <taxon>Chryseobacterium</taxon>
    </lineage>
</organism>
<dbReference type="OrthoDB" id="9805025at2"/>
<evidence type="ECO:0000256" key="1">
    <source>
        <dbReference type="SAM" id="Phobius"/>
    </source>
</evidence>
<dbReference type="KEGG" id="cil:EG358_17710"/>
<dbReference type="PANTHER" id="PTHR36834:SF1">
    <property type="entry name" value="INTEGRAL MEMBRANE PROTEIN"/>
    <property type="match status" value="1"/>
</dbReference>
<sequence length="141" mass="16583">MLKKFYKFIILPYAIFLLYLMFFGMGRLQYEDNIVRIKPIVSTIWFVQETISWLDIIRIVLGNVVMFIPFGFLGWIFPQLKNLKNLVITFVSAIVIVEALQYFSRLGVFDVDDVILNTFGVFLGWQIKRVLETKLSKFVVE</sequence>
<evidence type="ECO:0000313" key="4">
    <source>
        <dbReference type="EMBL" id="SUY53588.1"/>
    </source>
</evidence>
<dbReference type="Proteomes" id="UP000185725">
    <property type="component" value="Unassembled WGS sequence"/>
</dbReference>
<feature type="transmembrane region" description="Helical" evidence="1">
    <location>
        <begin position="86"/>
        <end position="104"/>
    </location>
</feature>
<feature type="domain" description="VanZ-like" evidence="2">
    <location>
        <begin position="13"/>
        <end position="128"/>
    </location>
</feature>
<reference evidence="4 6" key="2">
    <citation type="submission" date="2018-06" db="EMBL/GenBank/DDBJ databases">
        <authorList>
            <consortium name="Pathogen Informatics"/>
            <person name="Doyle S."/>
        </authorList>
    </citation>
    <scope>NUCLEOTIDE SEQUENCE [LARGE SCALE GENOMIC DNA]</scope>
    <source>
        <strain evidence="4 6">NCTC13560</strain>
    </source>
</reference>
<keyword evidence="1" id="KW-0812">Transmembrane</keyword>
<keyword evidence="5" id="KW-1185">Reference proteome</keyword>
<dbReference type="Pfam" id="PF04892">
    <property type="entry name" value="VanZ"/>
    <property type="match status" value="1"/>
</dbReference>
<feature type="transmembrane region" description="Helical" evidence="1">
    <location>
        <begin position="56"/>
        <end position="77"/>
    </location>
</feature>
<dbReference type="InterPro" id="IPR006976">
    <property type="entry name" value="VanZ-like"/>
</dbReference>
<proteinExistence type="predicted"/>
<evidence type="ECO:0000313" key="6">
    <source>
        <dbReference type="Proteomes" id="UP000255231"/>
    </source>
</evidence>
<accession>A0A381JSC5</accession>
<keyword evidence="1" id="KW-0472">Membrane</keyword>
<keyword evidence="1" id="KW-1133">Transmembrane helix</keyword>
<evidence type="ECO:0000259" key="2">
    <source>
        <dbReference type="Pfam" id="PF04892"/>
    </source>
</evidence>
<dbReference type="EMBL" id="UFVS01000002">
    <property type="protein sequence ID" value="SUY53588.1"/>
    <property type="molecule type" value="Genomic_DNA"/>
</dbReference>
<protein>
    <submittedName>
        <fullName evidence="3 4">VanZ like family</fullName>
    </submittedName>
</protein>
<name>A0A381JSC5_9FLAO</name>
<evidence type="ECO:0000313" key="3">
    <source>
        <dbReference type="EMBL" id="SIQ66155.1"/>
    </source>
</evidence>
<evidence type="ECO:0000313" key="5">
    <source>
        <dbReference type="Proteomes" id="UP000185725"/>
    </source>
</evidence>
<dbReference type="InterPro" id="IPR053150">
    <property type="entry name" value="Teicoplanin_resist-assoc"/>
</dbReference>